<proteinExistence type="predicted"/>
<sequence length="272" mass="29391">MYVSEIRGAPNASDFTHKWAFPRIQEPLRTPVICLSLVTFDHRLNFLLRIIFHFYSISLSTTQHNATVASRPSTTTGRMKTSVQVTALDGIVNVNSLFTMAIFIGFSLTVPSAGGAGNKPSCNASVEIVREVIVYEVISFSFFLFSSLIAQSLKLAINLVNSLDPKDPHKADMDSFCMKYGLFGSAVGSVLGCTFLMLSIVEFIQVKLGVFGCGGKSVYAIVTMVLLVGSSLLGASTWATRSLIAARAASPSTSRRRGHLDLWAPSPRLGKG</sequence>
<gene>
    <name evidence="2" type="ORF">Salat_2386400</name>
</gene>
<feature type="transmembrane region" description="Helical" evidence="1">
    <location>
        <begin position="97"/>
        <end position="117"/>
    </location>
</feature>
<dbReference type="EMBL" id="JACGWO010000009">
    <property type="protein sequence ID" value="KAK4419735.1"/>
    <property type="molecule type" value="Genomic_DNA"/>
</dbReference>
<evidence type="ECO:0000313" key="2">
    <source>
        <dbReference type="EMBL" id="KAK4419735.1"/>
    </source>
</evidence>
<keyword evidence="3" id="KW-1185">Reference proteome</keyword>
<protein>
    <recommendedName>
        <fullName evidence="4">Maternal effect embryo arrest 60</fullName>
    </recommendedName>
</protein>
<name>A0AAE2CF15_9LAMI</name>
<feature type="transmembrane region" description="Helical" evidence="1">
    <location>
        <begin position="137"/>
        <end position="160"/>
    </location>
</feature>
<reference evidence="2" key="2">
    <citation type="journal article" date="2024" name="Plant">
        <title>Genomic evolution and insights into agronomic trait innovations of Sesamum species.</title>
        <authorList>
            <person name="Miao H."/>
            <person name="Wang L."/>
            <person name="Qu L."/>
            <person name="Liu H."/>
            <person name="Sun Y."/>
            <person name="Le M."/>
            <person name="Wang Q."/>
            <person name="Wei S."/>
            <person name="Zheng Y."/>
            <person name="Lin W."/>
            <person name="Duan Y."/>
            <person name="Cao H."/>
            <person name="Xiong S."/>
            <person name="Wang X."/>
            <person name="Wei L."/>
            <person name="Li C."/>
            <person name="Ma Q."/>
            <person name="Ju M."/>
            <person name="Zhao R."/>
            <person name="Li G."/>
            <person name="Mu C."/>
            <person name="Tian Q."/>
            <person name="Mei H."/>
            <person name="Zhang T."/>
            <person name="Gao T."/>
            <person name="Zhang H."/>
        </authorList>
    </citation>
    <scope>NUCLEOTIDE SEQUENCE</scope>
    <source>
        <strain evidence="2">3651</strain>
    </source>
</reference>
<dbReference type="Proteomes" id="UP001293254">
    <property type="component" value="Unassembled WGS sequence"/>
</dbReference>
<keyword evidence="1" id="KW-0472">Membrane</keyword>
<comment type="caution">
    <text evidence="2">The sequence shown here is derived from an EMBL/GenBank/DDBJ whole genome shotgun (WGS) entry which is preliminary data.</text>
</comment>
<evidence type="ECO:0000313" key="3">
    <source>
        <dbReference type="Proteomes" id="UP001293254"/>
    </source>
</evidence>
<keyword evidence="1" id="KW-0812">Transmembrane</keyword>
<evidence type="ECO:0008006" key="4">
    <source>
        <dbReference type="Google" id="ProtNLM"/>
    </source>
</evidence>
<evidence type="ECO:0000256" key="1">
    <source>
        <dbReference type="SAM" id="Phobius"/>
    </source>
</evidence>
<dbReference type="PANTHER" id="PTHR33430:SF6">
    <property type="entry name" value="MATERNAL EFFECT EMBRYO ARREST PROTEIN"/>
    <property type="match status" value="1"/>
</dbReference>
<accession>A0AAE2CF15</accession>
<dbReference type="AlphaFoldDB" id="A0AAE2CF15"/>
<organism evidence="2 3">
    <name type="scientific">Sesamum alatum</name>
    <dbReference type="NCBI Taxonomy" id="300844"/>
    <lineage>
        <taxon>Eukaryota</taxon>
        <taxon>Viridiplantae</taxon>
        <taxon>Streptophyta</taxon>
        <taxon>Embryophyta</taxon>
        <taxon>Tracheophyta</taxon>
        <taxon>Spermatophyta</taxon>
        <taxon>Magnoliopsida</taxon>
        <taxon>eudicotyledons</taxon>
        <taxon>Gunneridae</taxon>
        <taxon>Pentapetalae</taxon>
        <taxon>asterids</taxon>
        <taxon>lamiids</taxon>
        <taxon>Lamiales</taxon>
        <taxon>Pedaliaceae</taxon>
        <taxon>Sesamum</taxon>
    </lineage>
</organism>
<feature type="transmembrane region" description="Helical" evidence="1">
    <location>
        <begin position="218"/>
        <end position="239"/>
    </location>
</feature>
<feature type="transmembrane region" description="Helical" evidence="1">
    <location>
        <begin position="180"/>
        <end position="206"/>
    </location>
</feature>
<reference evidence="2" key="1">
    <citation type="submission" date="2020-06" db="EMBL/GenBank/DDBJ databases">
        <authorList>
            <person name="Li T."/>
            <person name="Hu X."/>
            <person name="Zhang T."/>
            <person name="Song X."/>
            <person name="Zhang H."/>
            <person name="Dai N."/>
            <person name="Sheng W."/>
            <person name="Hou X."/>
            <person name="Wei L."/>
        </authorList>
    </citation>
    <scope>NUCLEOTIDE SEQUENCE</scope>
    <source>
        <strain evidence="2">3651</strain>
        <tissue evidence="2">Leaf</tissue>
    </source>
</reference>
<keyword evidence="1" id="KW-1133">Transmembrane helix</keyword>
<dbReference type="PANTHER" id="PTHR33430">
    <property type="entry name" value="MATERNAL EFFECT EMBRYO ARREST PROTEIN"/>
    <property type="match status" value="1"/>
</dbReference>